<keyword evidence="2" id="KW-1185">Reference proteome</keyword>
<proteinExistence type="predicted"/>
<dbReference type="EMBL" id="CP078093">
    <property type="protein sequence ID" value="QXM06584.1"/>
    <property type="molecule type" value="Genomic_DNA"/>
</dbReference>
<protein>
    <recommendedName>
        <fullName evidence="3">Rubrerythrin</fullName>
    </recommendedName>
</protein>
<dbReference type="RefSeq" id="WP_218283280.1">
    <property type="nucleotide sequence ID" value="NZ_CP078093.1"/>
</dbReference>
<evidence type="ECO:0008006" key="3">
    <source>
        <dbReference type="Google" id="ProtNLM"/>
    </source>
</evidence>
<reference evidence="1" key="1">
    <citation type="submission" date="2021-07" db="EMBL/GenBank/DDBJ databases">
        <title>Complete genome sequence of Crassaminicella sp. 143-21, isolated from a deep-sea hydrothermal vent.</title>
        <authorList>
            <person name="Li X."/>
        </authorList>
    </citation>
    <scope>NUCLEOTIDE SEQUENCE</scope>
    <source>
        <strain evidence="1">143-21</strain>
    </source>
</reference>
<accession>A0ABX8RBZ8</accession>
<organism evidence="1 2">
    <name type="scientific">Crassaminicella indica</name>
    <dbReference type="NCBI Taxonomy" id="2855394"/>
    <lineage>
        <taxon>Bacteria</taxon>
        <taxon>Bacillati</taxon>
        <taxon>Bacillota</taxon>
        <taxon>Clostridia</taxon>
        <taxon>Eubacteriales</taxon>
        <taxon>Clostridiaceae</taxon>
        <taxon>Crassaminicella</taxon>
    </lineage>
</organism>
<name>A0ABX8RBZ8_9CLOT</name>
<gene>
    <name evidence="1" type="ORF">KVH43_02210</name>
</gene>
<evidence type="ECO:0000313" key="2">
    <source>
        <dbReference type="Proteomes" id="UP000886818"/>
    </source>
</evidence>
<sequence length="155" mass="18421">MAYTVIDLINKAIVIAKKRYEMYKNIGEIMEQDFRVTLAANILVKSVAKNIAYYEKLKLELEKDDEVIDFATYDKISFLFNKFLQRFESPEIKNVKEFLEFSVDFEKKIVAFYIDIQGRLVKKQEDTDRKAYKILSAIIEEKQNHIKNLQMFIKN</sequence>
<evidence type="ECO:0000313" key="1">
    <source>
        <dbReference type="EMBL" id="QXM06584.1"/>
    </source>
</evidence>
<dbReference type="Proteomes" id="UP000886818">
    <property type="component" value="Chromosome"/>
</dbReference>